<evidence type="ECO:0000256" key="1">
    <source>
        <dbReference type="ARBA" id="ARBA00023172"/>
    </source>
</evidence>
<dbReference type="OrthoDB" id="10430203at2759"/>
<gene>
    <name evidence="3" type="ORF">FOZ60_015798</name>
</gene>
<dbReference type="GO" id="GO:0006310">
    <property type="term" value="P:DNA recombination"/>
    <property type="evidence" value="ECO:0007669"/>
    <property type="project" value="UniProtKB-KW"/>
</dbReference>
<protein>
    <recommendedName>
        <fullName evidence="5">Tyr recombinase domain-containing protein</fullName>
    </recommendedName>
</protein>
<proteinExistence type="predicted"/>
<evidence type="ECO:0000313" key="4">
    <source>
        <dbReference type="Proteomes" id="UP000541610"/>
    </source>
</evidence>
<evidence type="ECO:0008006" key="5">
    <source>
        <dbReference type="Google" id="ProtNLM"/>
    </source>
</evidence>
<sequence length="353" mass="38733">MPSPPRRQRPKSRGDPSTALKLVQNRRSLEKAISTYNRDQGHVMDSATEAAVRRARLACKRNLGPPTRMRGISLAELRLLASKLTGFYAKQRVAGYLMASWFLLRCSEALSMDMQHIRFDEGSKTVSVTIASSKVDQAAEGCVRRHGCLCTSNSDRNASICPYHVLWHLCLTRKLQRACPGSAVLANERGNRFLKKEFLECFRRDARESGIVVGPNCTLGTHSFRRGGVQLLALGGAASRDQLKLFGRWSSDCIDNYLEETLIADSPSYAARAVGSVQGQAVRAGVGPVSVPHQLPRPAPASSEDLPAAEGRPAASGLSRSQAPKNRWLTVPVSGWFRQDRPQGHVTRKGHSH</sequence>
<evidence type="ECO:0000313" key="3">
    <source>
        <dbReference type="EMBL" id="KAF4678981.1"/>
    </source>
</evidence>
<dbReference type="GO" id="GO:0003677">
    <property type="term" value="F:DNA binding"/>
    <property type="evidence" value="ECO:0007669"/>
    <property type="project" value="InterPro"/>
</dbReference>
<accession>A0A7J6N7W2</accession>
<keyword evidence="1" id="KW-0233">DNA recombination</keyword>
<dbReference type="InterPro" id="IPR011010">
    <property type="entry name" value="DNA_brk_join_enz"/>
</dbReference>
<name>A0A7J6N7W2_PEROL</name>
<dbReference type="InterPro" id="IPR013762">
    <property type="entry name" value="Integrase-like_cat_sf"/>
</dbReference>
<organism evidence="3 4">
    <name type="scientific">Perkinsus olseni</name>
    <name type="common">Perkinsus atlanticus</name>
    <dbReference type="NCBI Taxonomy" id="32597"/>
    <lineage>
        <taxon>Eukaryota</taxon>
        <taxon>Sar</taxon>
        <taxon>Alveolata</taxon>
        <taxon>Perkinsozoa</taxon>
        <taxon>Perkinsea</taxon>
        <taxon>Perkinsida</taxon>
        <taxon>Perkinsidae</taxon>
        <taxon>Perkinsus</taxon>
    </lineage>
</organism>
<dbReference type="AlphaFoldDB" id="A0A7J6N7W2"/>
<comment type="caution">
    <text evidence="3">The sequence shown here is derived from an EMBL/GenBank/DDBJ whole genome shotgun (WGS) entry which is preliminary data.</text>
</comment>
<dbReference type="Gene3D" id="1.10.443.10">
    <property type="entry name" value="Intergrase catalytic core"/>
    <property type="match status" value="1"/>
</dbReference>
<evidence type="ECO:0000256" key="2">
    <source>
        <dbReference type="SAM" id="MobiDB-lite"/>
    </source>
</evidence>
<dbReference type="Proteomes" id="UP000541610">
    <property type="component" value="Unassembled WGS sequence"/>
</dbReference>
<reference evidence="3 4" key="1">
    <citation type="submission" date="2020-04" db="EMBL/GenBank/DDBJ databases">
        <title>Perkinsus olseni comparative genomics.</title>
        <authorList>
            <person name="Bogema D.R."/>
        </authorList>
    </citation>
    <scope>NUCLEOTIDE SEQUENCE [LARGE SCALE GENOMIC DNA]</scope>
    <source>
        <strain evidence="3">00978-12</strain>
    </source>
</reference>
<dbReference type="GO" id="GO:0015074">
    <property type="term" value="P:DNA integration"/>
    <property type="evidence" value="ECO:0007669"/>
    <property type="project" value="InterPro"/>
</dbReference>
<dbReference type="EMBL" id="JABANP010000806">
    <property type="protein sequence ID" value="KAF4678981.1"/>
    <property type="molecule type" value="Genomic_DNA"/>
</dbReference>
<feature type="region of interest" description="Disordered" evidence="2">
    <location>
        <begin position="288"/>
        <end position="326"/>
    </location>
</feature>
<dbReference type="SUPFAM" id="SSF56349">
    <property type="entry name" value="DNA breaking-rejoining enzymes"/>
    <property type="match status" value="1"/>
</dbReference>